<comment type="subcellular location">
    <subcellularLocation>
        <location evidence="1">Endomembrane system</location>
        <topology evidence="1">Multi-pass membrane protein</topology>
    </subcellularLocation>
    <subcellularLocation>
        <location evidence="2">Endoplasmic reticulum membrane</location>
    </subcellularLocation>
</comment>
<dbReference type="GO" id="GO:0012505">
    <property type="term" value="C:endomembrane system"/>
    <property type="evidence" value="ECO:0007669"/>
    <property type="project" value="UniProtKB-SubCell"/>
</dbReference>
<keyword evidence="7 9" id="KW-1133">Transmembrane helix</keyword>
<feature type="transmembrane region" description="Helical" evidence="9">
    <location>
        <begin position="89"/>
        <end position="106"/>
    </location>
</feature>
<dbReference type="OrthoDB" id="620676at2"/>
<evidence type="ECO:0000256" key="5">
    <source>
        <dbReference type="ARBA" id="ARBA00022692"/>
    </source>
</evidence>
<evidence type="ECO:0000256" key="7">
    <source>
        <dbReference type="ARBA" id="ARBA00022989"/>
    </source>
</evidence>
<sequence length="486" mass="56593">MRLSLQAKINYLALSLFVLTALFSVGHHQSDEHYQVLEFAQYKLGHISADELPWEFNEKIRPSLQPWITVMLVKGLNAIGITDPFRLTTFLRLLSGILMWLIIKNFNKLLNDTYFPDSRWALIFSGCAFFLWYVPYISVRFSSENYSTICFLLGLYFLIKNKHRFWYLALIGACFGFSILFRYQLGVAIAGVFAWLLFVEKKRIQEIMAIAGAMVLVLIFGTYLDYLFYGEFVIAPLNYLNVNLIEGKAAEFGVKSFWYYLLLFLLVVAPPLSLILPLFFFLGIKKLKHNVIIWSIVPFVLIHFLIGHKEFRFLYPMSYLFIFITVYGSSLFLKGRNIKNYQRTLIKIAVVLNMIFLVLMIFRPAKGTVLFYKYLYENREAGNNMVLTTKKDFYNLMGDLKTTFYTPKDMRSYTVESSDDLEGFLNTKNISSCYYVHSGYAFEGSVPGYSFEKVYAVYPDFIGELDFVNTKKIRTKCIYLVSRDKK</sequence>
<keyword evidence="11" id="KW-1185">Reference proteome</keyword>
<dbReference type="Proteomes" id="UP000199440">
    <property type="component" value="Unassembled WGS sequence"/>
</dbReference>
<evidence type="ECO:0000256" key="4">
    <source>
        <dbReference type="ARBA" id="ARBA00022679"/>
    </source>
</evidence>
<feature type="transmembrane region" description="Helical" evidence="9">
    <location>
        <begin position="210"/>
        <end position="229"/>
    </location>
</feature>
<evidence type="ECO:0000313" key="11">
    <source>
        <dbReference type="Proteomes" id="UP000199440"/>
    </source>
</evidence>
<name>A0A1G9X747_9FLAO</name>
<keyword evidence="5 9" id="KW-0812">Transmembrane</keyword>
<feature type="transmembrane region" description="Helical" evidence="9">
    <location>
        <begin position="118"/>
        <end position="136"/>
    </location>
</feature>
<keyword evidence="4" id="KW-0808">Transferase</keyword>
<feature type="transmembrane region" description="Helical" evidence="9">
    <location>
        <begin position="313"/>
        <end position="333"/>
    </location>
</feature>
<protein>
    <submittedName>
        <fullName evidence="10">Phosphatidylinositol glycan, class B</fullName>
    </submittedName>
</protein>
<accession>A0A1G9X747</accession>
<evidence type="ECO:0000256" key="8">
    <source>
        <dbReference type="ARBA" id="ARBA00023136"/>
    </source>
</evidence>
<feature type="transmembrane region" description="Helical" evidence="9">
    <location>
        <begin position="257"/>
        <end position="284"/>
    </location>
</feature>
<keyword evidence="8 9" id="KW-0472">Membrane</keyword>
<evidence type="ECO:0000256" key="9">
    <source>
        <dbReference type="SAM" id="Phobius"/>
    </source>
</evidence>
<organism evidence="10 11">
    <name type="scientific">Kriegella aquimaris</name>
    <dbReference type="NCBI Taxonomy" id="192904"/>
    <lineage>
        <taxon>Bacteria</taxon>
        <taxon>Pseudomonadati</taxon>
        <taxon>Bacteroidota</taxon>
        <taxon>Flavobacteriia</taxon>
        <taxon>Flavobacteriales</taxon>
        <taxon>Flavobacteriaceae</taxon>
        <taxon>Kriegella</taxon>
    </lineage>
</organism>
<dbReference type="InterPro" id="IPR005599">
    <property type="entry name" value="GPI_mannosylTrfase"/>
</dbReference>
<evidence type="ECO:0000256" key="3">
    <source>
        <dbReference type="ARBA" id="ARBA00022676"/>
    </source>
</evidence>
<feature type="transmembrane region" description="Helical" evidence="9">
    <location>
        <begin position="291"/>
        <end position="307"/>
    </location>
</feature>
<gene>
    <name evidence="10" type="ORF">SAMN04488514_11734</name>
</gene>
<reference evidence="10 11" key="1">
    <citation type="submission" date="2016-10" db="EMBL/GenBank/DDBJ databases">
        <authorList>
            <person name="de Groot N.N."/>
        </authorList>
    </citation>
    <scope>NUCLEOTIDE SEQUENCE [LARGE SCALE GENOMIC DNA]</scope>
    <source>
        <strain evidence="10 11">DSM 19886</strain>
    </source>
</reference>
<proteinExistence type="predicted"/>
<evidence type="ECO:0000256" key="6">
    <source>
        <dbReference type="ARBA" id="ARBA00022824"/>
    </source>
</evidence>
<feature type="transmembrane region" description="Helical" evidence="9">
    <location>
        <begin position="165"/>
        <end position="198"/>
    </location>
</feature>
<dbReference type="GO" id="GO:0000030">
    <property type="term" value="F:mannosyltransferase activity"/>
    <property type="evidence" value="ECO:0007669"/>
    <property type="project" value="TreeGrafter"/>
</dbReference>
<dbReference type="EMBL" id="FNGV01000017">
    <property type="protein sequence ID" value="SDM92155.1"/>
    <property type="molecule type" value="Genomic_DNA"/>
</dbReference>
<dbReference type="PANTHER" id="PTHR22760">
    <property type="entry name" value="GLYCOSYLTRANSFERASE"/>
    <property type="match status" value="1"/>
</dbReference>
<dbReference type="RefSeq" id="WP_089894964.1">
    <property type="nucleotide sequence ID" value="NZ_FNGV01000017.1"/>
</dbReference>
<keyword evidence="6" id="KW-0256">Endoplasmic reticulum</keyword>
<evidence type="ECO:0000256" key="1">
    <source>
        <dbReference type="ARBA" id="ARBA00004127"/>
    </source>
</evidence>
<feature type="transmembrane region" description="Helical" evidence="9">
    <location>
        <begin position="345"/>
        <end position="362"/>
    </location>
</feature>
<evidence type="ECO:0000313" key="10">
    <source>
        <dbReference type="EMBL" id="SDM92155.1"/>
    </source>
</evidence>
<dbReference type="Pfam" id="PF03901">
    <property type="entry name" value="Glyco_transf_22"/>
    <property type="match status" value="1"/>
</dbReference>
<evidence type="ECO:0000256" key="2">
    <source>
        <dbReference type="ARBA" id="ARBA00004586"/>
    </source>
</evidence>
<keyword evidence="3" id="KW-0328">Glycosyltransferase</keyword>
<dbReference type="AlphaFoldDB" id="A0A1G9X747"/>